<organism evidence="1 2">
    <name type="scientific">Hibiscus trionum</name>
    <name type="common">Flower of an hour</name>
    <dbReference type="NCBI Taxonomy" id="183268"/>
    <lineage>
        <taxon>Eukaryota</taxon>
        <taxon>Viridiplantae</taxon>
        <taxon>Streptophyta</taxon>
        <taxon>Embryophyta</taxon>
        <taxon>Tracheophyta</taxon>
        <taxon>Spermatophyta</taxon>
        <taxon>Magnoliopsida</taxon>
        <taxon>eudicotyledons</taxon>
        <taxon>Gunneridae</taxon>
        <taxon>Pentapetalae</taxon>
        <taxon>rosids</taxon>
        <taxon>malvids</taxon>
        <taxon>Malvales</taxon>
        <taxon>Malvaceae</taxon>
        <taxon>Malvoideae</taxon>
        <taxon>Hibiscus</taxon>
    </lineage>
</organism>
<keyword evidence="2" id="KW-1185">Reference proteome</keyword>
<accession>A0A9W7I9Q2</accession>
<reference evidence="1" key="1">
    <citation type="submission" date="2023-05" db="EMBL/GenBank/DDBJ databases">
        <title>Genome and transcriptome analyses reveal genes involved in the formation of fine ridges on petal epidermal cells in Hibiscus trionum.</title>
        <authorList>
            <person name="Koshimizu S."/>
            <person name="Masuda S."/>
            <person name="Ishii T."/>
            <person name="Shirasu K."/>
            <person name="Hoshino A."/>
            <person name="Arita M."/>
        </authorList>
    </citation>
    <scope>NUCLEOTIDE SEQUENCE</scope>
    <source>
        <strain evidence="1">Hamamatsu line</strain>
    </source>
</reference>
<dbReference type="Proteomes" id="UP001165190">
    <property type="component" value="Unassembled WGS sequence"/>
</dbReference>
<dbReference type="EMBL" id="BSYR01000024">
    <property type="protein sequence ID" value="GMI91136.1"/>
    <property type="molecule type" value="Genomic_DNA"/>
</dbReference>
<proteinExistence type="predicted"/>
<evidence type="ECO:0000313" key="2">
    <source>
        <dbReference type="Proteomes" id="UP001165190"/>
    </source>
</evidence>
<dbReference type="AlphaFoldDB" id="A0A9W7I9Q2"/>
<sequence>MKVTQSIVRLSSADTDATSLHFPNRLLSSTTAPPSRLICGCISFRRISCIYGERKCLCTLLSIMTRRRVFLPRAKTWLNFEAKSSICVKEDILYCII</sequence>
<comment type="caution">
    <text evidence="1">The sequence shown here is derived from an EMBL/GenBank/DDBJ whole genome shotgun (WGS) entry which is preliminary data.</text>
</comment>
<protein>
    <submittedName>
        <fullName evidence="1">Uncharacterized protein</fullName>
    </submittedName>
</protein>
<name>A0A9W7I9Q2_HIBTR</name>
<gene>
    <name evidence="1" type="ORF">HRI_002782900</name>
</gene>
<evidence type="ECO:0000313" key="1">
    <source>
        <dbReference type="EMBL" id="GMI91136.1"/>
    </source>
</evidence>